<dbReference type="Gene3D" id="1.10.238.10">
    <property type="entry name" value="EF-hand"/>
    <property type="match status" value="1"/>
</dbReference>
<dbReference type="SUPFAM" id="SSF47473">
    <property type="entry name" value="EF-hand"/>
    <property type="match status" value="1"/>
</dbReference>
<name>A0A9P1CCH2_9DINO</name>
<feature type="region of interest" description="Disordered" evidence="2">
    <location>
        <begin position="533"/>
        <end position="553"/>
    </location>
</feature>
<dbReference type="SMART" id="SM00054">
    <property type="entry name" value="EFh"/>
    <property type="match status" value="2"/>
</dbReference>
<dbReference type="Pfam" id="PF13499">
    <property type="entry name" value="EF-hand_7"/>
    <property type="match status" value="1"/>
</dbReference>
<evidence type="ECO:0000256" key="2">
    <source>
        <dbReference type="SAM" id="MobiDB-lite"/>
    </source>
</evidence>
<feature type="region of interest" description="Disordered" evidence="2">
    <location>
        <begin position="383"/>
        <end position="403"/>
    </location>
</feature>
<comment type="caution">
    <text evidence="4">The sequence shown here is derived from an EMBL/GenBank/DDBJ whole genome shotgun (WGS) entry which is preliminary data.</text>
</comment>
<feature type="compositionally biased region" description="Low complexity" evidence="2">
    <location>
        <begin position="389"/>
        <end position="399"/>
    </location>
</feature>
<accession>A0A9P1CCH2</accession>
<feature type="domain" description="EF-hand" evidence="3">
    <location>
        <begin position="556"/>
        <end position="591"/>
    </location>
</feature>
<dbReference type="GO" id="GO:0005509">
    <property type="term" value="F:calcium ion binding"/>
    <property type="evidence" value="ECO:0007669"/>
    <property type="project" value="InterPro"/>
</dbReference>
<dbReference type="CDD" id="cd00051">
    <property type="entry name" value="EFh"/>
    <property type="match status" value="1"/>
</dbReference>
<dbReference type="EMBL" id="CAMXCT030001336">
    <property type="protein sequence ID" value="CAL4776456.1"/>
    <property type="molecule type" value="Genomic_DNA"/>
</dbReference>
<keyword evidence="1" id="KW-0106">Calcium</keyword>
<dbReference type="EMBL" id="CAMXCT010001336">
    <property type="protein sequence ID" value="CAI3989144.1"/>
    <property type="molecule type" value="Genomic_DNA"/>
</dbReference>
<dbReference type="OrthoDB" id="1413014at2759"/>
<dbReference type="InterPro" id="IPR018247">
    <property type="entry name" value="EF_Hand_1_Ca_BS"/>
</dbReference>
<reference evidence="5 6" key="2">
    <citation type="submission" date="2024-05" db="EMBL/GenBank/DDBJ databases">
        <authorList>
            <person name="Chen Y."/>
            <person name="Shah S."/>
            <person name="Dougan E. K."/>
            <person name="Thang M."/>
            <person name="Chan C."/>
        </authorList>
    </citation>
    <scope>NUCLEOTIDE SEQUENCE [LARGE SCALE GENOMIC DNA]</scope>
</reference>
<dbReference type="InterPro" id="IPR011992">
    <property type="entry name" value="EF-hand-dom_pair"/>
</dbReference>
<keyword evidence="6" id="KW-1185">Reference proteome</keyword>
<evidence type="ECO:0000313" key="5">
    <source>
        <dbReference type="EMBL" id="CAL4776456.1"/>
    </source>
</evidence>
<dbReference type="PROSITE" id="PS00018">
    <property type="entry name" value="EF_HAND_1"/>
    <property type="match status" value="2"/>
</dbReference>
<dbReference type="AlphaFoldDB" id="A0A9P1CCH2"/>
<protein>
    <recommendedName>
        <fullName evidence="3">EF-hand domain-containing protein</fullName>
    </recommendedName>
</protein>
<evidence type="ECO:0000313" key="4">
    <source>
        <dbReference type="EMBL" id="CAI3989144.1"/>
    </source>
</evidence>
<dbReference type="InterPro" id="IPR002048">
    <property type="entry name" value="EF_hand_dom"/>
</dbReference>
<evidence type="ECO:0000313" key="6">
    <source>
        <dbReference type="Proteomes" id="UP001152797"/>
    </source>
</evidence>
<evidence type="ECO:0000259" key="3">
    <source>
        <dbReference type="PROSITE" id="PS50222"/>
    </source>
</evidence>
<gene>
    <name evidence="4" type="ORF">C1SCF055_LOCUS16238</name>
</gene>
<reference evidence="4" key="1">
    <citation type="submission" date="2022-10" db="EMBL/GenBank/DDBJ databases">
        <authorList>
            <person name="Chen Y."/>
            <person name="Dougan E. K."/>
            <person name="Chan C."/>
            <person name="Rhodes N."/>
            <person name="Thang M."/>
        </authorList>
    </citation>
    <scope>NUCLEOTIDE SEQUENCE</scope>
</reference>
<evidence type="ECO:0000256" key="1">
    <source>
        <dbReference type="ARBA" id="ARBA00022837"/>
    </source>
</evidence>
<feature type="domain" description="EF-hand" evidence="3">
    <location>
        <begin position="493"/>
        <end position="528"/>
    </location>
</feature>
<organism evidence="4">
    <name type="scientific">Cladocopium goreaui</name>
    <dbReference type="NCBI Taxonomy" id="2562237"/>
    <lineage>
        <taxon>Eukaryota</taxon>
        <taxon>Sar</taxon>
        <taxon>Alveolata</taxon>
        <taxon>Dinophyceae</taxon>
        <taxon>Suessiales</taxon>
        <taxon>Symbiodiniaceae</taxon>
        <taxon>Cladocopium</taxon>
    </lineage>
</organism>
<dbReference type="EMBL" id="CAMXCT020001336">
    <property type="protein sequence ID" value="CAL1142519.1"/>
    <property type="molecule type" value="Genomic_DNA"/>
</dbReference>
<proteinExistence type="predicted"/>
<dbReference type="PROSITE" id="PS50222">
    <property type="entry name" value="EF_HAND_2"/>
    <property type="match status" value="2"/>
</dbReference>
<sequence length="623" mass="69218">MPDSGAARGCWCSLAKFKWDVGLTDAEKHAIELGPSVSVPWIFARETAGRFRVGTHRNAAEQAGDGAEKIERRASWLNANVFQDRQIDPEAITAVKSLGSARAMELFKDLEERKDQVQNPSGYLKAAVKREPTMARAPMVMAPMARSMAFTAADPQKVQKRATWLNANVFPDRPIDQEAVMMMTSLGTARAMELFKDVEEKQEQVRNPSGYLKTAAQRDGPIQQVYHSNGDDGKIHRRATWLNGNIFQDRPIDQEAIQALTTVGTARAMALYKEVEEKQEQVKNPSGYLKTAVARDGPVSGYAAPAANVHMQSEREEQSKIQKRITWLNANVFPDRPIDTEATGAMFGLGISRAFELLKEIEGKAQELRNPTGYLKTAAMREGLAPPDQGQGQAAVQSSQEDKVSRRARWLNKNLFPDRPIDQEAIAAMSSLAMPRAMELFKDVEEKAAQLRNPGGYLKVAVSREGTGPGPTGGATPRSAIYAQPRQVVAASKWRETYRQLFQEADKDNNGFLDIAEVKLLLRERLKALSTAKKNTAPEATEATEDAEAEAAARRSEEEYIDHCIEQADVNKDGKIDIDEFVHLMVLHLPDARIAADAEFVTDQRRCIAEWSGERAQNWKWSV</sequence>
<dbReference type="Proteomes" id="UP001152797">
    <property type="component" value="Unassembled WGS sequence"/>
</dbReference>